<accession>A0A445DCQ5</accession>
<keyword evidence="2" id="KW-1185">Reference proteome</keyword>
<evidence type="ECO:0000313" key="2">
    <source>
        <dbReference type="Proteomes" id="UP000289738"/>
    </source>
</evidence>
<proteinExistence type="predicted"/>
<comment type="caution">
    <text evidence="1">The sequence shown here is derived from an EMBL/GenBank/DDBJ whole genome shotgun (WGS) entry which is preliminary data.</text>
</comment>
<dbReference type="Proteomes" id="UP000289738">
    <property type="component" value="Chromosome A04"/>
</dbReference>
<name>A0A445DCQ5_ARAHY</name>
<evidence type="ECO:0000313" key="1">
    <source>
        <dbReference type="EMBL" id="RYR60978.1"/>
    </source>
</evidence>
<dbReference type="EMBL" id="SDMP01000004">
    <property type="protein sequence ID" value="RYR60978.1"/>
    <property type="molecule type" value="Genomic_DNA"/>
</dbReference>
<gene>
    <name evidence="1" type="ORF">Ahy_A04g018069</name>
</gene>
<reference evidence="1 2" key="1">
    <citation type="submission" date="2019-01" db="EMBL/GenBank/DDBJ databases">
        <title>Sequencing of cultivated peanut Arachis hypogaea provides insights into genome evolution and oil improvement.</title>
        <authorList>
            <person name="Chen X."/>
        </authorList>
    </citation>
    <scope>NUCLEOTIDE SEQUENCE [LARGE SCALE GENOMIC DNA]</scope>
    <source>
        <strain evidence="2">cv. Fuhuasheng</strain>
        <tissue evidence="1">Leaves</tissue>
    </source>
</reference>
<protein>
    <submittedName>
        <fullName evidence="1">Uncharacterized protein</fullName>
    </submittedName>
</protein>
<dbReference type="AlphaFoldDB" id="A0A445DCQ5"/>
<organism evidence="1 2">
    <name type="scientific">Arachis hypogaea</name>
    <name type="common">Peanut</name>
    <dbReference type="NCBI Taxonomy" id="3818"/>
    <lineage>
        <taxon>Eukaryota</taxon>
        <taxon>Viridiplantae</taxon>
        <taxon>Streptophyta</taxon>
        <taxon>Embryophyta</taxon>
        <taxon>Tracheophyta</taxon>
        <taxon>Spermatophyta</taxon>
        <taxon>Magnoliopsida</taxon>
        <taxon>eudicotyledons</taxon>
        <taxon>Gunneridae</taxon>
        <taxon>Pentapetalae</taxon>
        <taxon>rosids</taxon>
        <taxon>fabids</taxon>
        <taxon>Fabales</taxon>
        <taxon>Fabaceae</taxon>
        <taxon>Papilionoideae</taxon>
        <taxon>50 kb inversion clade</taxon>
        <taxon>dalbergioids sensu lato</taxon>
        <taxon>Dalbergieae</taxon>
        <taxon>Pterocarpus clade</taxon>
        <taxon>Arachis</taxon>
    </lineage>
</organism>
<sequence length="65" mass="7371">MDVVLQWSSDQGKLMVGESAAWTEILAKLLAGYSFPRSKLLEFRQTMKEQAPVKKSHDRSTNESD</sequence>